<keyword evidence="7" id="KW-1185">Reference proteome</keyword>
<dbReference type="SMART" id="SM00237">
    <property type="entry name" value="Calx_beta"/>
    <property type="match status" value="4"/>
</dbReference>
<dbReference type="PANTHER" id="PTHR11878">
    <property type="entry name" value="SODIUM/CALCIUM EXCHANGER"/>
    <property type="match status" value="1"/>
</dbReference>
<keyword evidence="2" id="KW-0677">Repeat</keyword>
<evidence type="ECO:0000256" key="1">
    <source>
        <dbReference type="ARBA" id="ARBA00022729"/>
    </source>
</evidence>
<dbReference type="SUPFAM" id="SSF141072">
    <property type="entry name" value="CalX-like"/>
    <property type="match status" value="4"/>
</dbReference>
<dbReference type="PANTHER" id="PTHR11878:SF65">
    <property type="entry name" value="NA_CA-EXCHANGE PROTEIN, ISOFORM G"/>
    <property type="match status" value="1"/>
</dbReference>
<dbReference type="Gene3D" id="2.60.40.2030">
    <property type="match status" value="4"/>
</dbReference>
<feature type="domain" description="Calx-beta" evidence="5">
    <location>
        <begin position="162"/>
        <end position="256"/>
    </location>
</feature>
<proteinExistence type="predicted"/>
<dbReference type="Proteomes" id="UP001165583">
    <property type="component" value="Unassembled WGS sequence"/>
</dbReference>
<dbReference type="InterPro" id="IPR003644">
    <property type="entry name" value="Calx_beta"/>
</dbReference>
<evidence type="ECO:0000313" key="6">
    <source>
        <dbReference type="EMBL" id="MCT2399614.1"/>
    </source>
</evidence>
<organism evidence="6 7">
    <name type="scientific">Novosphingobium mangrovi</name>
    <name type="common">ex Huang et al. 2023</name>
    <dbReference type="NCBI Taxonomy" id="2976432"/>
    <lineage>
        <taxon>Bacteria</taxon>
        <taxon>Pseudomonadati</taxon>
        <taxon>Pseudomonadota</taxon>
        <taxon>Alphaproteobacteria</taxon>
        <taxon>Sphingomonadales</taxon>
        <taxon>Sphingomonadaceae</taxon>
        <taxon>Novosphingobium</taxon>
    </lineage>
</organism>
<keyword evidence="4" id="KW-0406">Ion transport</keyword>
<name>A0ABT2I488_9SPHN</name>
<dbReference type="InterPro" id="IPR051171">
    <property type="entry name" value="CaCA"/>
</dbReference>
<evidence type="ECO:0000256" key="4">
    <source>
        <dbReference type="ARBA" id="ARBA00023065"/>
    </source>
</evidence>
<dbReference type="Pfam" id="PF03160">
    <property type="entry name" value="Calx-beta"/>
    <property type="match status" value="4"/>
</dbReference>
<feature type="domain" description="Calx-beta" evidence="5">
    <location>
        <begin position="270"/>
        <end position="367"/>
    </location>
</feature>
<evidence type="ECO:0000313" key="7">
    <source>
        <dbReference type="Proteomes" id="UP001165583"/>
    </source>
</evidence>
<keyword evidence="3" id="KW-0106">Calcium</keyword>
<evidence type="ECO:0000256" key="3">
    <source>
        <dbReference type="ARBA" id="ARBA00022837"/>
    </source>
</evidence>
<feature type="domain" description="Calx-beta" evidence="5">
    <location>
        <begin position="53"/>
        <end position="149"/>
    </location>
</feature>
<evidence type="ECO:0000256" key="2">
    <source>
        <dbReference type="ARBA" id="ARBA00022737"/>
    </source>
</evidence>
<gene>
    <name evidence="6" type="ORF">NZK81_08630</name>
</gene>
<sequence>MTVSVLCVGSANAQESYTYSYDAQGRLVRSSRAGGPSSGEARSISYDDANNRTNYTVAEPIAAPSVSIGNASTIEGGKLVFPVNLSGTSASTISVNYATAGGSATSGNDFTAATGTLTIPAGQTSGTINVSTTNDKVVETSETMTVTISSPSGGATLGTATGTGTISDNDSSLVIGNASVTEGGTLSFTVTRSGDITRSVSASYATANGSAVAGSDYTAKSGTVSFAVNQTSATISIATVNDLAVESTETMSVTLSNPSTYATITTATGTGSINDDDIAFANLAIGNAAAVTEGGTLAFTVTRSGNTTSAVSVGYATANGTATAGSDYTAKSGTLNFAANQTSATINVATIDDTSVESAETMSVSLSNPSTYASVTTATGAGTINDNDVVTGPSISINDASATEASNLVFTVTLSATSSSSISVNYATATGTAAANDFTATSGTLTFSPGQISKTISVPTHDDNRVETDEYMYVNLSGATNGSVISDGQGRGTIQDNGLGGGCKIC</sequence>
<dbReference type="InterPro" id="IPR038081">
    <property type="entry name" value="CalX-like_sf"/>
</dbReference>
<accession>A0ABT2I488</accession>
<dbReference type="RefSeq" id="WP_260045706.1">
    <property type="nucleotide sequence ID" value="NZ_JANZXA010000004.1"/>
</dbReference>
<comment type="caution">
    <text evidence="6">The sequence shown here is derived from an EMBL/GenBank/DDBJ whole genome shotgun (WGS) entry which is preliminary data.</text>
</comment>
<keyword evidence="4" id="KW-0813">Transport</keyword>
<keyword evidence="1" id="KW-0732">Signal</keyword>
<evidence type="ECO:0000259" key="5">
    <source>
        <dbReference type="SMART" id="SM00237"/>
    </source>
</evidence>
<reference evidence="6" key="1">
    <citation type="submission" date="2022-09" db="EMBL/GenBank/DDBJ databases">
        <title>Novosphingobium sp. Nov., a polycyclic aromatic hydrocarbon-degrading bacterium isolated form mangrove sediments in HongKong.</title>
        <authorList>
            <person name="Hu Z."/>
        </authorList>
    </citation>
    <scope>NUCLEOTIDE SEQUENCE</scope>
    <source>
        <strain evidence="6">HK4-1</strain>
    </source>
</reference>
<dbReference type="EMBL" id="JANZXA010000004">
    <property type="protein sequence ID" value="MCT2399614.1"/>
    <property type="molecule type" value="Genomic_DNA"/>
</dbReference>
<protein>
    <recommendedName>
        <fullName evidence="5">Calx-beta domain-containing protein</fullName>
    </recommendedName>
</protein>
<feature type="domain" description="Calx-beta" evidence="5">
    <location>
        <begin position="380"/>
        <end position="477"/>
    </location>
</feature>